<gene>
    <name evidence="12" type="ORF">GFSPODELE1_LOCUS5115</name>
</gene>
<comment type="similarity">
    <text evidence="3">Belongs to the class I-like SAM-binding methyltransferase superfamily. BUD23/WBSCR22 family.</text>
</comment>
<feature type="domain" description="18S rRNA (guanine(1575)-N(7))-methyltransferase Bud23 C-terminal" evidence="11">
    <location>
        <begin position="202"/>
        <end position="259"/>
    </location>
</feature>
<evidence type="ECO:0000256" key="4">
    <source>
        <dbReference type="ARBA" id="ARBA00022490"/>
    </source>
</evidence>
<evidence type="ECO:0000313" key="12">
    <source>
        <dbReference type="EMBL" id="CAL1704715.1"/>
    </source>
</evidence>
<dbReference type="Proteomes" id="UP001497453">
    <property type="component" value="Chromosome 3"/>
</dbReference>
<dbReference type="Pfam" id="PF12589">
    <property type="entry name" value="WBS_methylT"/>
    <property type="match status" value="1"/>
</dbReference>
<keyword evidence="7" id="KW-0949">S-adenosyl-L-methionine</keyword>
<evidence type="ECO:0000256" key="1">
    <source>
        <dbReference type="ARBA" id="ARBA00004123"/>
    </source>
</evidence>
<accession>A0ABP1DA32</accession>
<feature type="compositionally biased region" description="Basic and acidic residues" evidence="9">
    <location>
        <begin position="224"/>
        <end position="234"/>
    </location>
</feature>
<dbReference type="Pfam" id="PF08241">
    <property type="entry name" value="Methyltransf_11"/>
    <property type="match status" value="1"/>
</dbReference>
<dbReference type="PANTHER" id="PTHR12734:SF0">
    <property type="entry name" value="18S RRNA (GUANINE-N(7))-METHYLTRANSFERASE-RELATED"/>
    <property type="match status" value="1"/>
</dbReference>
<comment type="subcellular location">
    <subcellularLocation>
        <location evidence="2">Cytoplasm</location>
    </subcellularLocation>
    <subcellularLocation>
        <location evidence="1">Nucleus</location>
    </subcellularLocation>
</comment>
<evidence type="ECO:0000256" key="9">
    <source>
        <dbReference type="SAM" id="MobiDB-lite"/>
    </source>
</evidence>
<feature type="domain" description="Methyltransferase type 11" evidence="10">
    <location>
        <begin position="54"/>
        <end position="127"/>
    </location>
</feature>
<evidence type="ECO:0000256" key="6">
    <source>
        <dbReference type="ARBA" id="ARBA00022679"/>
    </source>
</evidence>
<reference evidence="13" key="1">
    <citation type="submission" date="2024-04" db="EMBL/GenBank/DDBJ databases">
        <authorList>
            <person name="Shaw F."/>
            <person name="Minotto A."/>
        </authorList>
    </citation>
    <scope>NUCLEOTIDE SEQUENCE [LARGE SCALE GENOMIC DNA]</scope>
</reference>
<evidence type="ECO:0008006" key="14">
    <source>
        <dbReference type="Google" id="ProtNLM"/>
    </source>
</evidence>
<keyword evidence="5" id="KW-0489">Methyltransferase</keyword>
<evidence type="ECO:0000259" key="10">
    <source>
        <dbReference type="Pfam" id="PF08241"/>
    </source>
</evidence>
<feature type="region of interest" description="Disordered" evidence="9">
    <location>
        <begin position="209"/>
        <end position="242"/>
    </location>
</feature>
<dbReference type="InterPro" id="IPR022238">
    <property type="entry name" value="Bud23_C"/>
</dbReference>
<dbReference type="SUPFAM" id="SSF53335">
    <property type="entry name" value="S-adenosyl-L-methionine-dependent methyltransferases"/>
    <property type="match status" value="1"/>
</dbReference>
<evidence type="ECO:0000256" key="8">
    <source>
        <dbReference type="ARBA" id="ARBA00023242"/>
    </source>
</evidence>
<name>A0ABP1DA32_9APHY</name>
<keyword evidence="4" id="KW-0963">Cytoplasm</keyword>
<sequence>MSRPELVAPPEIYYGDTEATKYTNNSRIQQIQADMTYRALELLNLPPEEPAFLLDIGCGSGLSGEILTEEGYEWVGMDVAPSMLEVALEREVEGDLFLQDIGQGMGFRPGSFDGAISISVLQWLLNAETSHPTSSPPHRLTRFFTTLHSALRNPSRAIFQFYPTSDDQIQLITSIAQKAGFGGGVVVDYPNSKKARKVFLCLYVGSGGGQQAPKGLEGEEQEVDESRARFESRRERVKKGDKKRKQIKGKEWTLRKKEVCTTYWCANCPRLTFYSVVSSTRERKCTSRLKIHWPQAQSSFLRTGSRAKPFIKLV</sequence>
<dbReference type="InterPro" id="IPR013216">
    <property type="entry name" value="Methyltransf_11"/>
</dbReference>
<dbReference type="Gene3D" id="3.40.50.150">
    <property type="entry name" value="Vaccinia Virus protein VP39"/>
    <property type="match status" value="1"/>
</dbReference>
<dbReference type="CDD" id="cd02440">
    <property type="entry name" value="AdoMet_MTases"/>
    <property type="match status" value="1"/>
</dbReference>
<keyword evidence="6" id="KW-0808">Transferase</keyword>
<dbReference type="EMBL" id="OZ037946">
    <property type="protein sequence ID" value="CAL1704715.1"/>
    <property type="molecule type" value="Genomic_DNA"/>
</dbReference>
<evidence type="ECO:0000256" key="7">
    <source>
        <dbReference type="ARBA" id="ARBA00022691"/>
    </source>
</evidence>
<keyword evidence="13" id="KW-1185">Reference proteome</keyword>
<evidence type="ECO:0000313" key="13">
    <source>
        <dbReference type="Proteomes" id="UP001497453"/>
    </source>
</evidence>
<evidence type="ECO:0000256" key="2">
    <source>
        <dbReference type="ARBA" id="ARBA00004496"/>
    </source>
</evidence>
<dbReference type="InterPro" id="IPR029063">
    <property type="entry name" value="SAM-dependent_MTases_sf"/>
</dbReference>
<evidence type="ECO:0000259" key="11">
    <source>
        <dbReference type="Pfam" id="PF12589"/>
    </source>
</evidence>
<keyword evidence="8" id="KW-0539">Nucleus</keyword>
<protein>
    <recommendedName>
        <fullName evidence="14">S-adenosyl-L-methionine-dependent methyltransferase</fullName>
    </recommendedName>
</protein>
<evidence type="ECO:0000256" key="5">
    <source>
        <dbReference type="ARBA" id="ARBA00022603"/>
    </source>
</evidence>
<dbReference type="PANTHER" id="PTHR12734">
    <property type="entry name" value="METHYLTRANSFERASE-RELATED"/>
    <property type="match status" value="1"/>
</dbReference>
<dbReference type="InterPro" id="IPR039769">
    <property type="entry name" value="Bud23-like"/>
</dbReference>
<evidence type="ECO:0000256" key="3">
    <source>
        <dbReference type="ARBA" id="ARBA00005547"/>
    </source>
</evidence>
<proteinExistence type="inferred from homology"/>
<organism evidence="12 13">
    <name type="scientific">Somion occarium</name>
    <dbReference type="NCBI Taxonomy" id="3059160"/>
    <lineage>
        <taxon>Eukaryota</taxon>
        <taxon>Fungi</taxon>
        <taxon>Dikarya</taxon>
        <taxon>Basidiomycota</taxon>
        <taxon>Agaricomycotina</taxon>
        <taxon>Agaricomycetes</taxon>
        <taxon>Polyporales</taxon>
        <taxon>Cerrenaceae</taxon>
        <taxon>Somion</taxon>
    </lineage>
</organism>